<comment type="subcellular location">
    <subcellularLocation>
        <location evidence="1 11">Cell outer membrane</location>
        <topology evidence="1 11">Multi-pass membrane protein</topology>
    </subcellularLocation>
</comment>
<dbReference type="PANTHER" id="PTHR32552:SF81">
    <property type="entry name" value="TONB-DEPENDENT OUTER MEMBRANE RECEPTOR"/>
    <property type="match status" value="1"/>
</dbReference>
<evidence type="ECO:0000256" key="1">
    <source>
        <dbReference type="ARBA" id="ARBA00004571"/>
    </source>
</evidence>
<dbReference type="PANTHER" id="PTHR32552">
    <property type="entry name" value="FERRICHROME IRON RECEPTOR-RELATED"/>
    <property type="match status" value="1"/>
</dbReference>
<evidence type="ECO:0000256" key="13">
    <source>
        <dbReference type="SAM" id="MobiDB-lite"/>
    </source>
</evidence>
<keyword evidence="8 12" id="KW-0798">TonB box</keyword>
<feature type="region of interest" description="Disordered" evidence="13">
    <location>
        <begin position="38"/>
        <end position="58"/>
    </location>
</feature>
<dbReference type="InterPro" id="IPR012910">
    <property type="entry name" value="Plug_dom"/>
</dbReference>
<evidence type="ECO:0000313" key="18">
    <source>
        <dbReference type="Proteomes" id="UP000197050"/>
    </source>
</evidence>
<dbReference type="EMBL" id="CP022048">
    <property type="protein sequence ID" value="ASE38914.1"/>
    <property type="molecule type" value="Genomic_DNA"/>
</dbReference>
<dbReference type="AlphaFoldDB" id="A0A1Z3U7H4"/>
<evidence type="ECO:0000256" key="8">
    <source>
        <dbReference type="ARBA" id="ARBA00023077"/>
    </source>
</evidence>
<keyword evidence="2 11" id="KW-0813">Transport</keyword>
<evidence type="ECO:0000256" key="7">
    <source>
        <dbReference type="ARBA" id="ARBA00023065"/>
    </source>
</evidence>
<dbReference type="Pfam" id="PF00593">
    <property type="entry name" value="TonB_dep_Rec_b-barrel"/>
    <property type="match status" value="1"/>
</dbReference>
<keyword evidence="10 11" id="KW-0998">Cell outer membrane</keyword>
<feature type="compositionally biased region" description="Polar residues" evidence="13">
    <location>
        <begin position="38"/>
        <end position="57"/>
    </location>
</feature>
<keyword evidence="5 11" id="KW-0812">Transmembrane</keyword>
<evidence type="ECO:0000256" key="14">
    <source>
        <dbReference type="SAM" id="SignalP"/>
    </source>
</evidence>
<keyword evidence="17" id="KW-0675">Receptor</keyword>
<dbReference type="CDD" id="cd01347">
    <property type="entry name" value="ligand_gated_channel"/>
    <property type="match status" value="1"/>
</dbReference>
<dbReference type="Proteomes" id="UP000197050">
    <property type="component" value="Chromosome"/>
</dbReference>
<evidence type="ECO:0000259" key="15">
    <source>
        <dbReference type="Pfam" id="PF00593"/>
    </source>
</evidence>
<dbReference type="GO" id="GO:0009279">
    <property type="term" value="C:cell outer membrane"/>
    <property type="evidence" value="ECO:0007669"/>
    <property type="project" value="UniProtKB-SubCell"/>
</dbReference>
<dbReference type="InterPro" id="IPR039426">
    <property type="entry name" value="TonB-dep_rcpt-like"/>
</dbReference>
<evidence type="ECO:0000256" key="3">
    <source>
        <dbReference type="ARBA" id="ARBA00022452"/>
    </source>
</evidence>
<feature type="chain" id="PRO_5012622254" evidence="14">
    <location>
        <begin position="39"/>
        <end position="730"/>
    </location>
</feature>
<keyword evidence="6" id="KW-0408">Iron</keyword>
<comment type="similarity">
    <text evidence="11 12">Belongs to the TonB-dependent receptor family.</text>
</comment>
<keyword evidence="9 11" id="KW-0472">Membrane</keyword>
<dbReference type="SUPFAM" id="SSF56935">
    <property type="entry name" value="Porins"/>
    <property type="match status" value="1"/>
</dbReference>
<evidence type="ECO:0000256" key="6">
    <source>
        <dbReference type="ARBA" id="ARBA00023004"/>
    </source>
</evidence>
<evidence type="ECO:0000256" key="5">
    <source>
        <dbReference type="ARBA" id="ARBA00022692"/>
    </source>
</evidence>
<organism evidence="17 18">
    <name type="scientific">Brevundimonas vesicularis</name>
    <name type="common">Pseudomonas vesicularis</name>
    <dbReference type="NCBI Taxonomy" id="41276"/>
    <lineage>
        <taxon>Bacteria</taxon>
        <taxon>Pseudomonadati</taxon>
        <taxon>Pseudomonadota</taxon>
        <taxon>Alphaproteobacteria</taxon>
        <taxon>Caulobacterales</taxon>
        <taxon>Caulobacteraceae</taxon>
        <taxon>Brevundimonas</taxon>
    </lineage>
</organism>
<sequence>MTGRTCMSKRSISGNRRIILAAGISALALTASFNPALAQTTTPSPEDEAPQSNTATSLDEIVVTAQRRSERIQDVPAAISAFGSEQLENAGVVNTRDLATVTPSLSFTLNSYAPQAAIRGIGTRGVNPGDEQVVPIYLDGVYQPFVVGALFELSNIERIEVLRGPQGTLLGRNATGGAINIITETPRPGFRGKAAVGYGSYNERSANLYLNGGSERVAGSLGVDYIADDGYVYDVTNDRDFGSIDSLTIRGKLQFTPDDLTTITLAATYADRYDDSSIANFALNGNSVARQGRPTLSYETCCYRSSQDPGFSPRLSTEQKGASLTVVRDFPAFTLTSISGYQENRLSYDADIDMTPAVAFNLKSDQFDTSFNQELFAASAGDTAFKWVVGAFYFDNNAGQDPRNLNGGLIFTDTNTRAWALYAQGSYDLTEALTFTVGGRYSHDTKDATAHNGPRTQVLPFVEKSWDSFNPSASIDYAVNDRTKVYLRYATAFKSGVFNATGFAATPVDPEQVKSWEIGVKADPLPWLRTNVAAFTTDYQDIQIFARSPDPANASVILQNAASAKITGIEGDVTLRPVPALNIVLSAALLDAKYDSFPLAQSFVARPGGGNTAVIIDASGNRMTRVPETTASASVDYTFAALSGDVNVSGNIYYNGGYSWGVDDRIVQDAYTTVNGQISWSTPDGRYKIAVWGQNLTDSDHLSTVSSSVIGDQGAYSRPRTFGVRLSSRF</sequence>
<feature type="domain" description="TonB-dependent receptor-like beta-barrel" evidence="15">
    <location>
        <begin position="203"/>
        <end position="696"/>
    </location>
</feature>
<dbReference type="KEGG" id="bvc:CEP68_05050"/>
<evidence type="ECO:0000256" key="11">
    <source>
        <dbReference type="PROSITE-ProRule" id="PRU01360"/>
    </source>
</evidence>
<feature type="domain" description="TonB-dependent receptor plug" evidence="16">
    <location>
        <begin position="72"/>
        <end position="178"/>
    </location>
</feature>
<reference evidence="18" key="1">
    <citation type="submission" date="2017-06" db="EMBL/GenBank/DDBJ databases">
        <title>FDA dAtabase for Regulatory Grade micrObial Sequences (FDA-ARGOS): Supporting development and validation of Infectious Disease Dx tests.</title>
        <authorList>
            <person name="Minogue T."/>
            <person name="Wolcott M."/>
            <person name="Wasieloski L."/>
            <person name="Aguilar W."/>
            <person name="Moore D."/>
            <person name="Tallon L."/>
            <person name="Sadzewicz L."/>
            <person name="Sengamalay N."/>
            <person name="Ott S."/>
            <person name="Godinez A."/>
            <person name="Nagaraj S."/>
            <person name="Nadendla S."/>
            <person name="Geyer C."/>
            <person name="Sichtig H."/>
        </authorList>
    </citation>
    <scope>NUCLEOTIDE SEQUENCE [LARGE SCALE GENOMIC DNA]</scope>
    <source>
        <strain evidence="18">FDAARGOS_289</strain>
    </source>
</reference>
<feature type="signal peptide" evidence="14">
    <location>
        <begin position="1"/>
        <end position="38"/>
    </location>
</feature>
<keyword evidence="3 11" id="KW-1134">Transmembrane beta strand</keyword>
<gene>
    <name evidence="17" type="ORF">CEP68_05050</name>
</gene>
<dbReference type="PROSITE" id="PS52016">
    <property type="entry name" value="TONB_DEPENDENT_REC_3"/>
    <property type="match status" value="1"/>
</dbReference>
<keyword evidence="4" id="KW-0410">Iron transport</keyword>
<evidence type="ECO:0000256" key="9">
    <source>
        <dbReference type="ARBA" id="ARBA00023136"/>
    </source>
</evidence>
<evidence type="ECO:0000256" key="4">
    <source>
        <dbReference type="ARBA" id="ARBA00022496"/>
    </source>
</evidence>
<dbReference type="Pfam" id="PF07715">
    <property type="entry name" value="Plug"/>
    <property type="match status" value="1"/>
</dbReference>
<evidence type="ECO:0000259" key="16">
    <source>
        <dbReference type="Pfam" id="PF07715"/>
    </source>
</evidence>
<evidence type="ECO:0000313" key="17">
    <source>
        <dbReference type="EMBL" id="ASE38914.1"/>
    </source>
</evidence>
<dbReference type="InterPro" id="IPR000531">
    <property type="entry name" value="Beta-barrel_TonB"/>
</dbReference>
<keyword evidence="7" id="KW-0406">Ion transport</keyword>
<name>A0A1Z3U7H4_BREVE</name>
<protein>
    <submittedName>
        <fullName evidence="17">TonB-dependent receptor</fullName>
    </submittedName>
</protein>
<proteinExistence type="inferred from homology"/>
<dbReference type="InterPro" id="IPR036942">
    <property type="entry name" value="Beta-barrel_TonB_sf"/>
</dbReference>
<keyword evidence="14" id="KW-0732">Signal</keyword>
<dbReference type="Gene3D" id="2.40.170.20">
    <property type="entry name" value="TonB-dependent receptor, beta-barrel domain"/>
    <property type="match status" value="1"/>
</dbReference>
<dbReference type="GO" id="GO:0006826">
    <property type="term" value="P:iron ion transport"/>
    <property type="evidence" value="ECO:0007669"/>
    <property type="project" value="UniProtKB-KW"/>
</dbReference>
<evidence type="ECO:0000256" key="12">
    <source>
        <dbReference type="RuleBase" id="RU003357"/>
    </source>
</evidence>
<evidence type="ECO:0000256" key="2">
    <source>
        <dbReference type="ARBA" id="ARBA00022448"/>
    </source>
</evidence>
<accession>A0A1Z3U7H4</accession>
<evidence type="ECO:0000256" key="10">
    <source>
        <dbReference type="ARBA" id="ARBA00023237"/>
    </source>
</evidence>